<accession>A0A840HTJ8</accession>
<gene>
    <name evidence="2" type="ORF">HNQ99_001325</name>
</gene>
<evidence type="ECO:0000313" key="3">
    <source>
        <dbReference type="Proteomes" id="UP000575068"/>
    </source>
</evidence>
<reference evidence="2 3" key="1">
    <citation type="submission" date="2020-08" db="EMBL/GenBank/DDBJ databases">
        <title>Genomic Encyclopedia of Type Strains, Phase IV (KMG-IV): sequencing the most valuable type-strain genomes for metagenomic binning, comparative biology and taxonomic classification.</title>
        <authorList>
            <person name="Goeker M."/>
        </authorList>
    </citation>
    <scope>NUCLEOTIDE SEQUENCE [LARGE SCALE GENOMIC DNA]</scope>
    <source>
        <strain evidence="2 3">DSM 7465</strain>
    </source>
</reference>
<keyword evidence="1" id="KW-0472">Membrane</keyword>
<sequence>MFSARVAGYAAAGLGLFGLAFLVWSWPGLKARAEAGAAYGARIGCSCRYVQGRPIESCEEDMEPGMEMVMLDDQPDRHSVTANVPLIARRTARLRPGYGCVLD</sequence>
<feature type="transmembrane region" description="Helical" evidence="1">
    <location>
        <begin position="6"/>
        <end position="24"/>
    </location>
</feature>
<keyword evidence="3" id="KW-1185">Reference proteome</keyword>
<evidence type="ECO:0000256" key="1">
    <source>
        <dbReference type="SAM" id="Phobius"/>
    </source>
</evidence>
<evidence type="ECO:0000313" key="2">
    <source>
        <dbReference type="EMBL" id="MBB4641021.1"/>
    </source>
</evidence>
<organism evidence="2 3">
    <name type="scientific">Rhizorhapis suberifaciens</name>
    <name type="common">corky root of lettuce</name>
    <dbReference type="NCBI Taxonomy" id="13656"/>
    <lineage>
        <taxon>Bacteria</taxon>
        <taxon>Pseudomonadati</taxon>
        <taxon>Pseudomonadota</taxon>
        <taxon>Alphaproteobacteria</taxon>
        <taxon>Sphingomonadales</taxon>
        <taxon>Sphingomonadaceae</taxon>
        <taxon>Rhizorhapis</taxon>
    </lineage>
</organism>
<name>A0A840HTJ8_9SPHN</name>
<proteinExistence type="predicted"/>
<keyword evidence="1" id="KW-1133">Transmembrane helix</keyword>
<dbReference type="RefSeq" id="WP_184474838.1">
    <property type="nucleotide sequence ID" value="NZ_JACHOV010000004.1"/>
</dbReference>
<dbReference type="Proteomes" id="UP000575068">
    <property type="component" value="Unassembled WGS sequence"/>
</dbReference>
<keyword evidence="1" id="KW-0812">Transmembrane</keyword>
<dbReference type="EMBL" id="JACHOV010000004">
    <property type="protein sequence ID" value="MBB4641021.1"/>
    <property type="molecule type" value="Genomic_DNA"/>
</dbReference>
<protein>
    <submittedName>
        <fullName evidence="2">Uncharacterized protein</fullName>
    </submittedName>
</protein>
<comment type="caution">
    <text evidence="2">The sequence shown here is derived from an EMBL/GenBank/DDBJ whole genome shotgun (WGS) entry which is preliminary data.</text>
</comment>
<dbReference type="AlphaFoldDB" id="A0A840HTJ8"/>